<evidence type="ECO:0000256" key="2">
    <source>
        <dbReference type="ARBA" id="ARBA00010617"/>
    </source>
</evidence>
<keyword evidence="4" id="KW-0560">Oxidoreductase</keyword>
<comment type="similarity">
    <text evidence="2">Belongs to the cytochrome P450 family.</text>
</comment>
<reference evidence="6 7" key="1">
    <citation type="submission" date="2023-08" db="EMBL/GenBank/DDBJ databases">
        <title>Black Yeasts Isolated from many extreme environments.</title>
        <authorList>
            <person name="Coleine C."/>
            <person name="Stajich J.E."/>
            <person name="Selbmann L."/>
        </authorList>
    </citation>
    <scope>NUCLEOTIDE SEQUENCE [LARGE SCALE GENOMIC DNA]</scope>
    <source>
        <strain evidence="6 7">CCFEE 5885</strain>
    </source>
</reference>
<evidence type="ECO:0000313" key="6">
    <source>
        <dbReference type="EMBL" id="KAK5079556.1"/>
    </source>
</evidence>
<keyword evidence="5" id="KW-0408">Iron</keyword>
<keyword evidence="3" id="KW-0479">Metal-binding</keyword>
<evidence type="ECO:0000256" key="3">
    <source>
        <dbReference type="ARBA" id="ARBA00022723"/>
    </source>
</evidence>
<dbReference type="SUPFAM" id="SSF48264">
    <property type="entry name" value="Cytochrome P450"/>
    <property type="match status" value="1"/>
</dbReference>
<sequence>MTITHILYDLLAYPSYIAPLRAEISAVWNHETNSARHLTRVDLHKLPKLDSFLKESERLSPPPRLIAIDGAVQDHDGLTFSDGLHLPHKTYLASNSYGMSLDRAIYDDLTAFDGLRYYKLRLQRPEQAQRFAYAATDPREYRVWTWTVCVYRAGLGGRVLKLLVAYVAYAV</sequence>
<comment type="caution">
    <text evidence="6">The sequence shown here is derived from an EMBL/GenBank/DDBJ whole genome shotgun (WGS) entry which is preliminary data.</text>
</comment>
<protein>
    <submittedName>
        <fullName evidence="6">Uncharacterized protein</fullName>
    </submittedName>
</protein>
<organism evidence="6 7">
    <name type="scientific">Lithohypha guttulata</name>
    <dbReference type="NCBI Taxonomy" id="1690604"/>
    <lineage>
        <taxon>Eukaryota</taxon>
        <taxon>Fungi</taxon>
        <taxon>Dikarya</taxon>
        <taxon>Ascomycota</taxon>
        <taxon>Pezizomycotina</taxon>
        <taxon>Eurotiomycetes</taxon>
        <taxon>Chaetothyriomycetidae</taxon>
        <taxon>Chaetothyriales</taxon>
        <taxon>Trichomeriaceae</taxon>
        <taxon>Lithohypha</taxon>
    </lineage>
</organism>
<comment type="cofactor">
    <cofactor evidence="1">
        <name>heme</name>
        <dbReference type="ChEBI" id="CHEBI:30413"/>
    </cofactor>
</comment>
<name>A0ABR0JYR7_9EURO</name>
<evidence type="ECO:0000256" key="4">
    <source>
        <dbReference type="ARBA" id="ARBA00023002"/>
    </source>
</evidence>
<dbReference type="Gene3D" id="1.10.630.10">
    <property type="entry name" value="Cytochrome P450"/>
    <property type="match status" value="1"/>
</dbReference>
<dbReference type="InterPro" id="IPR001128">
    <property type="entry name" value="Cyt_P450"/>
</dbReference>
<accession>A0ABR0JYR7</accession>
<dbReference type="PANTHER" id="PTHR46206">
    <property type="entry name" value="CYTOCHROME P450"/>
    <property type="match status" value="1"/>
</dbReference>
<dbReference type="InterPro" id="IPR036396">
    <property type="entry name" value="Cyt_P450_sf"/>
</dbReference>
<dbReference type="Pfam" id="PF00067">
    <property type="entry name" value="p450"/>
    <property type="match status" value="1"/>
</dbReference>
<evidence type="ECO:0000313" key="7">
    <source>
        <dbReference type="Proteomes" id="UP001345013"/>
    </source>
</evidence>
<keyword evidence="7" id="KW-1185">Reference proteome</keyword>
<dbReference type="Proteomes" id="UP001345013">
    <property type="component" value="Unassembled WGS sequence"/>
</dbReference>
<evidence type="ECO:0000256" key="1">
    <source>
        <dbReference type="ARBA" id="ARBA00001971"/>
    </source>
</evidence>
<dbReference type="EMBL" id="JAVRRG010000187">
    <property type="protein sequence ID" value="KAK5079556.1"/>
    <property type="molecule type" value="Genomic_DNA"/>
</dbReference>
<proteinExistence type="inferred from homology"/>
<evidence type="ECO:0000256" key="5">
    <source>
        <dbReference type="ARBA" id="ARBA00023004"/>
    </source>
</evidence>
<gene>
    <name evidence="6" type="ORF">LTR24_009186</name>
</gene>